<name>A0A0A9A1G0_ARUDO</name>
<protein>
    <submittedName>
        <fullName evidence="2">Uncharacterized protein</fullName>
    </submittedName>
</protein>
<accession>A0A0A9A1G0</accession>
<reference evidence="2" key="1">
    <citation type="submission" date="2014-09" db="EMBL/GenBank/DDBJ databases">
        <authorList>
            <person name="Magalhaes I.L.F."/>
            <person name="Oliveira U."/>
            <person name="Santos F.R."/>
            <person name="Vidigal T.H.D.A."/>
            <person name="Brescovit A.D."/>
            <person name="Santos A.J."/>
        </authorList>
    </citation>
    <scope>NUCLEOTIDE SEQUENCE</scope>
    <source>
        <tissue evidence="2">Shoot tissue taken approximately 20 cm above the soil surface</tissue>
    </source>
</reference>
<sequence length="67" mass="7497">MPLPGGGLGGVREPDGAGHGDRRPHQAAHRVTPKEDPGRRLVQAHRHEGRVRPLPQPHHHRHPRFRA</sequence>
<dbReference type="EMBL" id="GBRH01252974">
    <property type="protein sequence ID" value="JAD44921.1"/>
    <property type="molecule type" value="Transcribed_RNA"/>
</dbReference>
<dbReference type="AlphaFoldDB" id="A0A0A9A1G0"/>
<reference evidence="2" key="2">
    <citation type="journal article" date="2015" name="Data Brief">
        <title>Shoot transcriptome of the giant reed, Arundo donax.</title>
        <authorList>
            <person name="Barrero R.A."/>
            <person name="Guerrero F.D."/>
            <person name="Moolhuijzen P."/>
            <person name="Goolsby J.A."/>
            <person name="Tidwell J."/>
            <person name="Bellgard S.E."/>
            <person name="Bellgard M.I."/>
        </authorList>
    </citation>
    <scope>NUCLEOTIDE SEQUENCE</scope>
    <source>
        <tissue evidence="2">Shoot tissue taken approximately 20 cm above the soil surface</tissue>
    </source>
</reference>
<feature type="compositionally biased region" description="Basic and acidic residues" evidence="1">
    <location>
        <begin position="12"/>
        <end position="24"/>
    </location>
</feature>
<feature type="region of interest" description="Disordered" evidence="1">
    <location>
        <begin position="1"/>
        <end position="67"/>
    </location>
</feature>
<evidence type="ECO:0000313" key="2">
    <source>
        <dbReference type="EMBL" id="JAD44921.1"/>
    </source>
</evidence>
<organism evidence="2">
    <name type="scientific">Arundo donax</name>
    <name type="common">Giant reed</name>
    <name type="synonym">Donax arundinaceus</name>
    <dbReference type="NCBI Taxonomy" id="35708"/>
    <lineage>
        <taxon>Eukaryota</taxon>
        <taxon>Viridiplantae</taxon>
        <taxon>Streptophyta</taxon>
        <taxon>Embryophyta</taxon>
        <taxon>Tracheophyta</taxon>
        <taxon>Spermatophyta</taxon>
        <taxon>Magnoliopsida</taxon>
        <taxon>Liliopsida</taxon>
        <taxon>Poales</taxon>
        <taxon>Poaceae</taxon>
        <taxon>PACMAD clade</taxon>
        <taxon>Arundinoideae</taxon>
        <taxon>Arundineae</taxon>
        <taxon>Arundo</taxon>
    </lineage>
</organism>
<evidence type="ECO:0000256" key="1">
    <source>
        <dbReference type="SAM" id="MobiDB-lite"/>
    </source>
</evidence>
<proteinExistence type="predicted"/>
<feature type="compositionally biased region" description="Basic residues" evidence="1">
    <location>
        <begin position="57"/>
        <end position="67"/>
    </location>
</feature>
<feature type="compositionally biased region" description="Gly residues" evidence="1">
    <location>
        <begin position="1"/>
        <end position="10"/>
    </location>
</feature>